<dbReference type="PROSITE" id="PS00678">
    <property type="entry name" value="WD_REPEATS_1"/>
    <property type="match status" value="1"/>
</dbReference>
<dbReference type="AlphaFoldDB" id="A0A2A2I741"/>
<organism evidence="4 5">
    <name type="scientific">Tamilnaduibacter salinus</name>
    <dbReference type="NCBI Taxonomy" id="1484056"/>
    <lineage>
        <taxon>Bacteria</taxon>
        <taxon>Pseudomonadati</taxon>
        <taxon>Pseudomonadota</taxon>
        <taxon>Gammaproteobacteria</taxon>
        <taxon>Pseudomonadales</taxon>
        <taxon>Marinobacteraceae</taxon>
        <taxon>Tamilnaduibacter</taxon>
    </lineage>
</organism>
<keyword evidence="5" id="KW-1185">Reference proteome</keyword>
<evidence type="ECO:0000256" key="2">
    <source>
        <dbReference type="ARBA" id="ARBA00022737"/>
    </source>
</evidence>
<comment type="caution">
    <text evidence="4">The sequence shown here is derived from an EMBL/GenBank/DDBJ whole genome shotgun (WGS) entry which is preliminary data.</text>
</comment>
<sequence>MASCSALPMAHGPVMAVSVSSDGDYAVSSHRDNSLVLWDLEARNKDVLAKNANIYSARFIRDRSVFLWQDLNNVVHVEGVEGEELRSFQHFPTYGHLMTEDLQTYLSVDEEWNVYAGHGSSLEPILKDGVSPSFTGSHKLLNISVAKAQNVFLTAGYGSDTGTIEEYPPISPERRFSRYGGVTLWSLQEKKPIARLKGNSSKTHAILSPNGKWVVSGDEATIGLFWNTGKPNVRNRLSDFENGIYLDDAGYKTGDPRNWDNSQLIDAPAGATPITIANAFIDNSDYFLRFGNESHIAALYKAGNPWPQKYFDLGDDPRLVTYGSHYSRNTAIATSPEAGVLVMGHDEGGGISVYQYDAETQTLERTWVVE</sequence>
<keyword evidence="2" id="KW-0677">Repeat</keyword>
<feature type="repeat" description="WD" evidence="3">
    <location>
        <begin position="7"/>
        <end position="41"/>
    </location>
</feature>
<evidence type="ECO:0000313" key="5">
    <source>
        <dbReference type="Proteomes" id="UP000218332"/>
    </source>
</evidence>
<evidence type="ECO:0000256" key="3">
    <source>
        <dbReference type="PROSITE-ProRule" id="PRU00221"/>
    </source>
</evidence>
<dbReference type="Pfam" id="PF00400">
    <property type="entry name" value="WD40"/>
    <property type="match status" value="1"/>
</dbReference>
<reference evidence="4 5" key="1">
    <citation type="submission" date="2017-07" db="EMBL/GenBank/DDBJ databases">
        <title>Tamlnaduibacter salinus (Mi-7) genome sequencing.</title>
        <authorList>
            <person name="Verma A."/>
            <person name="Krishnamurthi S."/>
        </authorList>
    </citation>
    <scope>NUCLEOTIDE SEQUENCE [LARGE SCALE GENOMIC DNA]</scope>
    <source>
        <strain evidence="4 5">Mi-7</strain>
    </source>
</reference>
<keyword evidence="1 3" id="KW-0853">WD repeat</keyword>
<dbReference type="PROSITE" id="PS50082">
    <property type="entry name" value="WD_REPEATS_2"/>
    <property type="match status" value="1"/>
</dbReference>
<gene>
    <name evidence="4" type="ORF">CF392_02750</name>
</gene>
<evidence type="ECO:0000313" key="4">
    <source>
        <dbReference type="EMBL" id="PAV27104.1"/>
    </source>
</evidence>
<dbReference type="InterPro" id="IPR015943">
    <property type="entry name" value="WD40/YVTN_repeat-like_dom_sf"/>
</dbReference>
<dbReference type="SUPFAM" id="SSF101908">
    <property type="entry name" value="Putative isomerase YbhE"/>
    <property type="match status" value="1"/>
</dbReference>
<dbReference type="SMART" id="SM00320">
    <property type="entry name" value="WD40"/>
    <property type="match status" value="2"/>
</dbReference>
<dbReference type="InterPro" id="IPR001680">
    <property type="entry name" value="WD40_rpt"/>
</dbReference>
<name>A0A2A2I741_9GAMM</name>
<evidence type="ECO:0000256" key="1">
    <source>
        <dbReference type="ARBA" id="ARBA00022574"/>
    </source>
</evidence>
<dbReference type="Proteomes" id="UP000218332">
    <property type="component" value="Unassembled WGS sequence"/>
</dbReference>
<protein>
    <submittedName>
        <fullName evidence="4">Uncharacterized protein</fullName>
    </submittedName>
</protein>
<accession>A0A2A2I741</accession>
<dbReference type="InterPro" id="IPR019775">
    <property type="entry name" value="WD40_repeat_CS"/>
</dbReference>
<dbReference type="Gene3D" id="2.130.10.10">
    <property type="entry name" value="YVTN repeat-like/Quinoprotein amine dehydrogenase"/>
    <property type="match status" value="2"/>
</dbReference>
<proteinExistence type="predicted"/>
<dbReference type="EMBL" id="NMPM01000010">
    <property type="protein sequence ID" value="PAV27104.1"/>
    <property type="molecule type" value="Genomic_DNA"/>
</dbReference>